<dbReference type="InterPro" id="IPR013320">
    <property type="entry name" value="ConA-like_dom_sf"/>
</dbReference>
<dbReference type="Proteomes" id="UP000585437">
    <property type="component" value="Unassembled WGS sequence"/>
</dbReference>
<protein>
    <recommendedName>
        <fullName evidence="3">DUF1349 domain-containing protein</fullName>
    </recommendedName>
</protein>
<dbReference type="InterPro" id="IPR009784">
    <property type="entry name" value="DUF1349"/>
</dbReference>
<dbReference type="Pfam" id="PF07081">
    <property type="entry name" value="DUF1349"/>
    <property type="match status" value="1"/>
</dbReference>
<dbReference type="SUPFAM" id="SSF49899">
    <property type="entry name" value="Concanavalin A-like lectins/glucanases"/>
    <property type="match status" value="1"/>
</dbReference>
<gene>
    <name evidence="1" type="ORF">F4695_004176</name>
</gene>
<evidence type="ECO:0000313" key="1">
    <source>
        <dbReference type="EMBL" id="MBB6510784.1"/>
    </source>
</evidence>
<organism evidence="1 2">
    <name type="scientific">Rhizobium soli</name>
    <dbReference type="NCBI Taxonomy" id="424798"/>
    <lineage>
        <taxon>Bacteria</taxon>
        <taxon>Pseudomonadati</taxon>
        <taxon>Pseudomonadota</taxon>
        <taxon>Alphaproteobacteria</taxon>
        <taxon>Hyphomicrobiales</taxon>
        <taxon>Rhizobiaceae</taxon>
        <taxon>Rhizobium/Agrobacterium group</taxon>
        <taxon>Rhizobium</taxon>
    </lineage>
</organism>
<evidence type="ECO:0008006" key="3">
    <source>
        <dbReference type="Google" id="ProtNLM"/>
    </source>
</evidence>
<dbReference type="AlphaFoldDB" id="A0A7X0MTI5"/>
<dbReference type="Gene3D" id="2.60.120.200">
    <property type="match status" value="1"/>
</dbReference>
<dbReference type="PANTHER" id="PTHR35332:SF2">
    <property type="entry name" value="REGULATION OF ENOLASE PROTEIN 1"/>
    <property type="match status" value="1"/>
</dbReference>
<sequence>MLRIDETRWIKTGVEFTDGERFLSTVVTNGSSDWSVSQPFQGLEDFIIRITLKNGAARIQASSDGKVWPLLRLAPFPSADRYLIGPTACTPERGGLNVHFSDFDVGEAIRSDLHDLSV</sequence>
<dbReference type="PANTHER" id="PTHR35332">
    <property type="entry name" value="REGULATION OF ENOLASE PROTEIN 1"/>
    <property type="match status" value="1"/>
</dbReference>
<keyword evidence="2" id="KW-1185">Reference proteome</keyword>
<accession>A0A7X0MTI5</accession>
<proteinExistence type="predicted"/>
<comment type="caution">
    <text evidence="1">The sequence shown here is derived from an EMBL/GenBank/DDBJ whole genome shotgun (WGS) entry which is preliminary data.</text>
</comment>
<name>A0A7X0MTI5_9HYPH</name>
<evidence type="ECO:0000313" key="2">
    <source>
        <dbReference type="Proteomes" id="UP000585437"/>
    </source>
</evidence>
<dbReference type="EMBL" id="JACHBU010000011">
    <property type="protein sequence ID" value="MBB6510784.1"/>
    <property type="molecule type" value="Genomic_DNA"/>
</dbReference>
<reference evidence="1 2" key="1">
    <citation type="submission" date="2020-08" db="EMBL/GenBank/DDBJ databases">
        <title>The Agave Microbiome: Exploring the role of microbial communities in plant adaptations to desert environments.</title>
        <authorList>
            <person name="Partida-Martinez L.P."/>
        </authorList>
    </citation>
    <scope>NUCLEOTIDE SEQUENCE [LARGE SCALE GENOMIC DNA]</scope>
    <source>
        <strain evidence="1 2">AS3.12</strain>
    </source>
</reference>